<dbReference type="Proteomes" id="UP000298652">
    <property type="component" value="Chromosome 2"/>
</dbReference>
<accession>A0A4U6VRC6</accession>
<proteinExistence type="predicted"/>
<reference evidence="2" key="1">
    <citation type="submission" date="2019-03" db="EMBL/GenBank/DDBJ databases">
        <title>WGS assembly of Setaria viridis.</title>
        <authorList>
            <person name="Huang P."/>
            <person name="Jenkins J."/>
            <person name="Grimwood J."/>
            <person name="Barry K."/>
            <person name="Healey A."/>
            <person name="Mamidi S."/>
            <person name="Sreedasyam A."/>
            <person name="Shu S."/>
            <person name="Feldman M."/>
            <person name="Wu J."/>
            <person name="Yu Y."/>
            <person name="Chen C."/>
            <person name="Johnson J."/>
            <person name="Rokhsar D."/>
            <person name="Baxter I."/>
            <person name="Schmutz J."/>
            <person name="Brutnell T."/>
            <person name="Kellogg E."/>
        </authorList>
    </citation>
    <scope>NUCLEOTIDE SEQUENCE [LARGE SCALE GENOMIC DNA]</scope>
</reference>
<dbReference type="Gramene" id="TKW31445">
    <property type="protein sequence ID" value="TKW31445"/>
    <property type="gene ID" value="SEVIR_2G106800v2"/>
</dbReference>
<keyword evidence="3" id="KW-1185">Reference proteome</keyword>
<dbReference type="AlphaFoldDB" id="A0A4U6VRC6"/>
<dbReference type="EMBL" id="CM016553">
    <property type="protein sequence ID" value="TKW31445.1"/>
    <property type="molecule type" value="Genomic_DNA"/>
</dbReference>
<feature type="compositionally biased region" description="Basic residues" evidence="1">
    <location>
        <begin position="38"/>
        <end position="52"/>
    </location>
</feature>
<protein>
    <submittedName>
        <fullName evidence="2">Uncharacterized protein</fullName>
    </submittedName>
</protein>
<evidence type="ECO:0000313" key="3">
    <source>
        <dbReference type="Proteomes" id="UP000298652"/>
    </source>
</evidence>
<organism evidence="2 3">
    <name type="scientific">Setaria viridis</name>
    <name type="common">Green bristlegrass</name>
    <name type="synonym">Setaria italica subsp. viridis</name>
    <dbReference type="NCBI Taxonomy" id="4556"/>
    <lineage>
        <taxon>Eukaryota</taxon>
        <taxon>Viridiplantae</taxon>
        <taxon>Streptophyta</taxon>
        <taxon>Embryophyta</taxon>
        <taxon>Tracheophyta</taxon>
        <taxon>Spermatophyta</taxon>
        <taxon>Magnoliopsida</taxon>
        <taxon>Liliopsida</taxon>
        <taxon>Poales</taxon>
        <taxon>Poaceae</taxon>
        <taxon>PACMAD clade</taxon>
        <taxon>Panicoideae</taxon>
        <taxon>Panicodae</taxon>
        <taxon>Paniceae</taxon>
        <taxon>Cenchrinae</taxon>
        <taxon>Setaria</taxon>
    </lineage>
</organism>
<feature type="region of interest" description="Disordered" evidence="1">
    <location>
        <begin position="38"/>
        <end position="60"/>
    </location>
</feature>
<sequence>MRDNQINFLFSRQFHIEFVKIKQAGYNFFIIYPQSKKGSHQTHNKIGKKDKRTAHDDMRWDGRARCGGSLGGRAAAAAGGRWGCSCAGGAATSGAGAVVGSAAAGGAMAGGEQGRRGGR</sequence>
<name>A0A4U6VRC6_SETVI</name>
<gene>
    <name evidence="2" type="ORF">SEVIR_2G106800v2</name>
</gene>
<evidence type="ECO:0000256" key="1">
    <source>
        <dbReference type="SAM" id="MobiDB-lite"/>
    </source>
</evidence>
<evidence type="ECO:0000313" key="2">
    <source>
        <dbReference type="EMBL" id="TKW31445.1"/>
    </source>
</evidence>